<evidence type="ECO:0000313" key="4">
    <source>
        <dbReference type="Proteomes" id="UP000774326"/>
    </source>
</evidence>
<reference evidence="3" key="1">
    <citation type="journal article" date="2021" name="Open Biol.">
        <title>Shared evolutionary footprints suggest mitochondrial oxidative damage underlies multiple complex I losses in fungi.</title>
        <authorList>
            <person name="Schikora-Tamarit M.A."/>
            <person name="Marcet-Houben M."/>
            <person name="Nosek J."/>
            <person name="Gabaldon T."/>
        </authorList>
    </citation>
    <scope>NUCLEOTIDE SEQUENCE</scope>
    <source>
        <strain evidence="3">CBS2887</strain>
    </source>
</reference>
<sequence length="151" mass="17752">MTKKQDKKQQQKRIANLAKLQEFEDLETFEKFLHEATEDNEVAQCHAHVNYIPPFVLQESHNDPERVKDSQNRKNKKFVRHLHQHIEKHLLKEIEKNSGMSLHFGKAQVVEDFDTITWKYVDDTDHGLGEEVDHFKVEVDVKCNSEGAFVD</sequence>
<dbReference type="GO" id="GO:0006112">
    <property type="term" value="P:energy reserve metabolic process"/>
    <property type="evidence" value="ECO:0007669"/>
    <property type="project" value="InterPro"/>
</dbReference>
<evidence type="ECO:0000256" key="1">
    <source>
        <dbReference type="ARBA" id="ARBA00003033"/>
    </source>
</evidence>
<dbReference type="Proteomes" id="UP000774326">
    <property type="component" value="Unassembled WGS sequence"/>
</dbReference>
<comment type="function">
    <text evidence="1">Involved in the control of energetic metabolism and significantly contribute to cell fitness, especially under respiratory growth conditions.</text>
</comment>
<dbReference type="OrthoDB" id="4082176at2759"/>
<name>A0A9P8Q4V3_WICPI</name>
<dbReference type="EMBL" id="JAEUBG010002628">
    <property type="protein sequence ID" value="KAH3684302.1"/>
    <property type="molecule type" value="Genomic_DNA"/>
</dbReference>
<proteinExistence type="inferred from homology"/>
<dbReference type="Pfam" id="PF10843">
    <property type="entry name" value="RGI1"/>
    <property type="match status" value="1"/>
</dbReference>
<keyword evidence="4" id="KW-1185">Reference proteome</keyword>
<evidence type="ECO:0000256" key="2">
    <source>
        <dbReference type="ARBA" id="ARBA00009268"/>
    </source>
</evidence>
<evidence type="ECO:0008006" key="5">
    <source>
        <dbReference type="Google" id="ProtNLM"/>
    </source>
</evidence>
<comment type="caution">
    <text evidence="3">The sequence shown here is derived from an EMBL/GenBank/DDBJ whole genome shotgun (WGS) entry which is preliminary data.</text>
</comment>
<gene>
    <name evidence="3" type="ORF">WICPIJ_004721</name>
</gene>
<dbReference type="AlphaFoldDB" id="A0A9P8Q4V3"/>
<feature type="non-terminal residue" evidence="3">
    <location>
        <position position="151"/>
    </location>
</feature>
<accession>A0A9P8Q4V3</accession>
<dbReference type="Gene3D" id="3.40.1000.40">
    <property type="entry name" value="Respiratory growth induced protein 1"/>
    <property type="match status" value="1"/>
</dbReference>
<comment type="similarity">
    <text evidence="2">Belongs to the RGI1 family.</text>
</comment>
<protein>
    <recommendedName>
        <fullName evidence="5">Respiratory growth induced protein 1</fullName>
    </recommendedName>
</protein>
<reference evidence="3" key="2">
    <citation type="submission" date="2021-01" db="EMBL/GenBank/DDBJ databases">
        <authorList>
            <person name="Schikora-Tamarit M.A."/>
        </authorList>
    </citation>
    <scope>NUCLEOTIDE SEQUENCE</scope>
    <source>
        <strain evidence="3">CBS2887</strain>
    </source>
</reference>
<evidence type="ECO:0000313" key="3">
    <source>
        <dbReference type="EMBL" id="KAH3684302.1"/>
    </source>
</evidence>
<dbReference type="InterPro" id="IPR038235">
    <property type="entry name" value="RGI1_sf"/>
</dbReference>
<organism evidence="3 4">
    <name type="scientific">Wickerhamomyces pijperi</name>
    <name type="common">Yeast</name>
    <name type="synonym">Pichia pijperi</name>
    <dbReference type="NCBI Taxonomy" id="599730"/>
    <lineage>
        <taxon>Eukaryota</taxon>
        <taxon>Fungi</taxon>
        <taxon>Dikarya</taxon>
        <taxon>Ascomycota</taxon>
        <taxon>Saccharomycotina</taxon>
        <taxon>Saccharomycetes</taxon>
        <taxon>Phaffomycetales</taxon>
        <taxon>Wickerhamomycetaceae</taxon>
        <taxon>Wickerhamomyces</taxon>
    </lineage>
</organism>
<dbReference type="InterPro" id="IPR022554">
    <property type="entry name" value="RGI1"/>
</dbReference>